<protein>
    <submittedName>
        <fullName evidence="1">Uncharacterized protein</fullName>
    </submittedName>
</protein>
<dbReference type="Proteomes" id="UP000198717">
    <property type="component" value="Unassembled WGS sequence"/>
</dbReference>
<reference evidence="2 3" key="1">
    <citation type="submission" date="2016-10" db="EMBL/GenBank/DDBJ databases">
        <authorList>
            <person name="Varghese N."/>
            <person name="Submissions S."/>
        </authorList>
    </citation>
    <scope>NUCLEOTIDE SEQUENCE [LARGE SCALE GENOMIC DNA]</scope>
    <source>
        <strain evidence="2 3">DSM 2260</strain>
    </source>
</reference>
<dbReference type="AlphaFoldDB" id="A0A511HPN0"/>
<dbReference type="Proteomes" id="UP000321224">
    <property type="component" value="Unassembled WGS sequence"/>
</dbReference>
<dbReference type="EMBL" id="BJVY01000082">
    <property type="protein sequence ID" value="GEL75557.1"/>
    <property type="molecule type" value="Genomic_DNA"/>
</dbReference>
<organism evidence="1 4">
    <name type="scientific">Myxococcus virescens</name>
    <dbReference type="NCBI Taxonomy" id="83456"/>
    <lineage>
        <taxon>Bacteria</taxon>
        <taxon>Pseudomonadati</taxon>
        <taxon>Myxococcota</taxon>
        <taxon>Myxococcia</taxon>
        <taxon>Myxococcales</taxon>
        <taxon>Cystobacterineae</taxon>
        <taxon>Myxococcaceae</taxon>
        <taxon>Myxococcus</taxon>
    </lineage>
</organism>
<evidence type="ECO:0000313" key="1">
    <source>
        <dbReference type="EMBL" id="GEL75557.1"/>
    </source>
</evidence>
<dbReference type="RefSeq" id="WP_090492045.1">
    <property type="nucleotide sequence ID" value="NZ_BJVY01000082.1"/>
</dbReference>
<sequence>MLMGHALRQRFWLERLLVTNARGEHEYAEPELHACRYQGTMKRIVTTDGEERVAAGLMYCAVEVRPEDRVYPPGTSPDDEDAGKPPIHVVTHVNLMGAVDHYEVYL</sequence>
<evidence type="ECO:0000313" key="3">
    <source>
        <dbReference type="Proteomes" id="UP000198717"/>
    </source>
</evidence>
<keyword evidence="3" id="KW-1185">Reference proteome</keyword>
<evidence type="ECO:0000313" key="4">
    <source>
        <dbReference type="Proteomes" id="UP000321224"/>
    </source>
</evidence>
<evidence type="ECO:0000313" key="2">
    <source>
        <dbReference type="EMBL" id="SDE65173.1"/>
    </source>
</evidence>
<name>A0A511HPN0_9BACT</name>
<accession>A0A511HPN0</accession>
<proteinExistence type="predicted"/>
<dbReference type="EMBL" id="FNAJ01000009">
    <property type="protein sequence ID" value="SDE65173.1"/>
    <property type="molecule type" value="Genomic_DNA"/>
</dbReference>
<gene>
    <name evidence="1" type="ORF">MVI01_73410</name>
    <name evidence="2" type="ORF">SAMN04488504_109277</name>
</gene>
<comment type="caution">
    <text evidence="1">The sequence shown here is derived from an EMBL/GenBank/DDBJ whole genome shotgun (WGS) entry which is preliminary data.</text>
</comment>
<reference evidence="1 4" key="2">
    <citation type="submission" date="2019-07" db="EMBL/GenBank/DDBJ databases">
        <title>Whole genome shotgun sequence of Myxococcus virescens NBRC 100334.</title>
        <authorList>
            <person name="Hosoyama A."/>
            <person name="Uohara A."/>
            <person name="Ohji S."/>
            <person name="Ichikawa N."/>
        </authorList>
    </citation>
    <scope>NUCLEOTIDE SEQUENCE [LARGE SCALE GENOMIC DNA]</scope>
    <source>
        <strain evidence="1 4">NBRC 100334</strain>
    </source>
</reference>